<evidence type="ECO:0000313" key="12">
    <source>
        <dbReference type="EMBL" id="ORY44154.1"/>
    </source>
</evidence>
<dbReference type="PRINTS" id="PR00019">
    <property type="entry name" value="LEURICHRPT"/>
</dbReference>
<keyword evidence="8 11" id="KW-0472">Membrane</keyword>
<dbReference type="OrthoDB" id="2190652at2759"/>
<keyword evidence="4 11" id="KW-0812">Transmembrane</keyword>
<organism evidence="12 13">
    <name type="scientific">Rhizoclosmatium globosum</name>
    <dbReference type="NCBI Taxonomy" id="329046"/>
    <lineage>
        <taxon>Eukaryota</taxon>
        <taxon>Fungi</taxon>
        <taxon>Fungi incertae sedis</taxon>
        <taxon>Chytridiomycota</taxon>
        <taxon>Chytridiomycota incertae sedis</taxon>
        <taxon>Chytridiomycetes</taxon>
        <taxon>Chytridiales</taxon>
        <taxon>Chytriomycetaceae</taxon>
        <taxon>Rhizoclosmatium</taxon>
    </lineage>
</organism>
<feature type="transmembrane region" description="Helical" evidence="11">
    <location>
        <begin position="386"/>
        <end position="409"/>
    </location>
</feature>
<evidence type="ECO:0000256" key="3">
    <source>
        <dbReference type="ARBA" id="ARBA00022614"/>
    </source>
</evidence>
<evidence type="ECO:0000256" key="9">
    <source>
        <dbReference type="ARBA" id="ARBA00023170"/>
    </source>
</evidence>
<keyword evidence="5" id="KW-0732">Signal</keyword>
<evidence type="ECO:0008006" key="14">
    <source>
        <dbReference type="Google" id="ProtNLM"/>
    </source>
</evidence>
<keyword evidence="10" id="KW-0325">Glycoprotein</keyword>
<dbReference type="AlphaFoldDB" id="A0A1Y2CBD5"/>
<keyword evidence="9" id="KW-0675">Receptor</keyword>
<feature type="transmembrane region" description="Helical" evidence="11">
    <location>
        <begin position="318"/>
        <end position="341"/>
    </location>
</feature>
<sequence length="476" mass="52088">MGGDNYQGPIPMRFFSYPLLSASSVNTEPGGISGTIPTEIGRLTKLNNFSSIYGSLPTELGLLRSLNNMGITGHSLNGSIPTEISRLTALLQLDLSGNRLSGSIPKTMGQLSNLRFLNLGGNRLNDSIPSTIGNWSQLQYLDLSHNYLRGDIPSEIGFPSTLYDLHNLNLRGNNFEVPGAIIISIFAGNLFAFQVTSYTLLALSSTILVAVILFATLLEGPKAGQTWNQYFARVTSNFNTTLYLMLISVIALISMNLLVLLFLFAAIWEFSFIKYSFSRSSHILETMFPKTFWIIKGFNQIFIPPILLASDLTGMPLVIMYTLFPIFSGACTVFFDVLLLVCVDPRFMLICRYGGLSCIGCLSSGVLIFVSSGTSSSAEYFYKTRLSMVFAILFFVTAVLFSMKIHLYIHAKWEQQEKSSYHKKAVELAQTGLSGASGAGGSYAGSSMSLVKGGAASWKTSIQETRKNSEHGQAML</sequence>
<keyword evidence="3" id="KW-0433">Leucine-rich repeat</keyword>
<evidence type="ECO:0000256" key="11">
    <source>
        <dbReference type="SAM" id="Phobius"/>
    </source>
</evidence>
<feature type="transmembrane region" description="Helical" evidence="11">
    <location>
        <begin position="200"/>
        <end position="218"/>
    </location>
</feature>
<feature type="transmembrane region" description="Helical" evidence="11">
    <location>
        <begin position="353"/>
        <end position="374"/>
    </location>
</feature>
<dbReference type="InterPro" id="IPR032675">
    <property type="entry name" value="LRR_dom_sf"/>
</dbReference>
<comment type="subcellular location">
    <subcellularLocation>
        <location evidence="1">Cell membrane</location>
        <topology evidence="1">Single-pass type I membrane protein</topology>
    </subcellularLocation>
</comment>
<dbReference type="PROSITE" id="PS51450">
    <property type="entry name" value="LRR"/>
    <property type="match status" value="1"/>
</dbReference>
<protein>
    <recommendedName>
        <fullName evidence="14">L domain-like protein</fullName>
    </recommendedName>
</protein>
<evidence type="ECO:0000256" key="2">
    <source>
        <dbReference type="ARBA" id="ARBA00022475"/>
    </source>
</evidence>
<dbReference type="GO" id="GO:0005886">
    <property type="term" value="C:plasma membrane"/>
    <property type="evidence" value="ECO:0007669"/>
    <property type="project" value="UniProtKB-SubCell"/>
</dbReference>
<dbReference type="SUPFAM" id="SSF52058">
    <property type="entry name" value="L domain-like"/>
    <property type="match status" value="1"/>
</dbReference>
<gene>
    <name evidence="12" type="ORF">BCR33DRAFT_717237</name>
</gene>
<dbReference type="Gene3D" id="3.80.10.10">
    <property type="entry name" value="Ribonuclease Inhibitor"/>
    <property type="match status" value="1"/>
</dbReference>
<dbReference type="Proteomes" id="UP000193642">
    <property type="component" value="Unassembled WGS sequence"/>
</dbReference>
<evidence type="ECO:0000256" key="5">
    <source>
        <dbReference type="ARBA" id="ARBA00022729"/>
    </source>
</evidence>
<dbReference type="InterPro" id="IPR053213">
    <property type="entry name" value="RLP29"/>
</dbReference>
<dbReference type="PANTHER" id="PTHR48009:SF4">
    <property type="entry name" value="LEUCINE-RICH REPEAT (LRR) FAMILY PROTEIN"/>
    <property type="match status" value="1"/>
</dbReference>
<evidence type="ECO:0000256" key="1">
    <source>
        <dbReference type="ARBA" id="ARBA00004251"/>
    </source>
</evidence>
<dbReference type="Pfam" id="PF00560">
    <property type="entry name" value="LRR_1"/>
    <property type="match status" value="1"/>
</dbReference>
<dbReference type="EMBL" id="MCGO01000023">
    <property type="protein sequence ID" value="ORY44154.1"/>
    <property type="molecule type" value="Genomic_DNA"/>
</dbReference>
<keyword evidence="6" id="KW-0677">Repeat</keyword>
<dbReference type="Pfam" id="PF13855">
    <property type="entry name" value="LRR_8"/>
    <property type="match status" value="1"/>
</dbReference>
<keyword evidence="13" id="KW-1185">Reference proteome</keyword>
<dbReference type="InterPro" id="IPR001611">
    <property type="entry name" value="Leu-rich_rpt"/>
</dbReference>
<feature type="transmembrane region" description="Helical" evidence="11">
    <location>
        <begin position="242"/>
        <end position="270"/>
    </location>
</feature>
<dbReference type="PANTHER" id="PTHR48009">
    <property type="entry name" value="LEUCINE-RICH REPEAT (LRR) FAMILY PROTEIN"/>
    <property type="match status" value="1"/>
</dbReference>
<comment type="caution">
    <text evidence="12">The sequence shown here is derived from an EMBL/GenBank/DDBJ whole genome shotgun (WGS) entry which is preliminary data.</text>
</comment>
<reference evidence="12 13" key="1">
    <citation type="submission" date="2016-07" db="EMBL/GenBank/DDBJ databases">
        <title>Pervasive Adenine N6-methylation of Active Genes in Fungi.</title>
        <authorList>
            <consortium name="DOE Joint Genome Institute"/>
            <person name="Mondo S.J."/>
            <person name="Dannebaum R.O."/>
            <person name="Kuo R.C."/>
            <person name="Labutti K."/>
            <person name="Haridas S."/>
            <person name="Kuo A."/>
            <person name="Salamov A."/>
            <person name="Ahrendt S.R."/>
            <person name="Lipzen A."/>
            <person name="Sullivan W."/>
            <person name="Andreopoulos W.B."/>
            <person name="Clum A."/>
            <person name="Lindquist E."/>
            <person name="Daum C."/>
            <person name="Ramamoorthy G.K."/>
            <person name="Gryganskyi A."/>
            <person name="Culley D."/>
            <person name="Magnuson J.K."/>
            <person name="James T.Y."/>
            <person name="O'Malley M.A."/>
            <person name="Stajich J.E."/>
            <person name="Spatafora J.W."/>
            <person name="Visel A."/>
            <person name="Grigoriev I.V."/>
        </authorList>
    </citation>
    <scope>NUCLEOTIDE SEQUENCE [LARGE SCALE GENOMIC DNA]</scope>
    <source>
        <strain evidence="12 13">JEL800</strain>
    </source>
</reference>
<name>A0A1Y2CBD5_9FUNG</name>
<proteinExistence type="predicted"/>
<keyword evidence="2" id="KW-1003">Cell membrane</keyword>
<evidence type="ECO:0000313" key="13">
    <source>
        <dbReference type="Proteomes" id="UP000193642"/>
    </source>
</evidence>
<evidence type="ECO:0000256" key="4">
    <source>
        <dbReference type="ARBA" id="ARBA00022692"/>
    </source>
</evidence>
<keyword evidence="7 11" id="KW-1133">Transmembrane helix</keyword>
<evidence type="ECO:0000256" key="8">
    <source>
        <dbReference type="ARBA" id="ARBA00023136"/>
    </source>
</evidence>
<evidence type="ECO:0000256" key="6">
    <source>
        <dbReference type="ARBA" id="ARBA00022737"/>
    </source>
</evidence>
<evidence type="ECO:0000256" key="10">
    <source>
        <dbReference type="ARBA" id="ARBA00023180"/>
    </source>
</evidence>
<accession>A0A1Y2CBD5</accession>
<dbReference type="FunFam" id="3.80.10.10:FF:000470">
    <property type="entry name" value="LRR receptor-like serine/threonine-protein kinase RPK2"/>
    <property type="match status" value="1"/>
</dbReference>
<evidence type="ECO:0000256" key="7">
    <source>
        <dbReference type="ARBA" id="ARBA00022989"/>
    </source>
</evidence>